<dbReference type="EMBL" id="LXQA010634339">
    <property type="protein sequence ID" value="MCI63289.1"/>
    <property type="molecule type" value="Genomic_DNA"/>
</dbReference>
<proteinExistence type="predicted"/>
<keyword evidence="2" id="KW-1185">Reference proteome</keyword>
<evidence type="ECO:0000313" key="2">
    <source>
        <dbReference type="Proteomes" id="UP000265520"/>
    </source>
</evidence>
<name>A0A392TQ19_9FABA</name>
<dbReference type="Proteomes" id="UP000265520">
    <property type="component" value="Unassembled WGS sequence"/>
</dbReference>
<organism evidence="1 2">
    <name type="scientific">Trifolium medium</name>
    <dbReference type="NCBI Taxonomy" id="97028"/>
    <lineage>
        <taxon>Eukaryota</taxon>
        <taxon>Viridiplantae</taxon>
        <taxon>Streptophyta</taxon>
        <taxon>Embryophyta</taxon>
        <taxon>Tracheophyta</taxon>
        <taxon>Spermatophyta</taxon>
        <taxon>Magnoliopsida</taxon>
        <taxon>eudicotyledons</taxon>
        <taxon>Gunneridae</taxon>
        <taxon>Pentapetalae</taxon>
        <taxon>rosids</taxon>
        <taxon>fabids</taxon>
        <taxon>Fabales</taxon>
        <taxon>Fabaceae</taxon>
        <taxon>Papilionoideae</taxon>
        <taxon>50 kb inversion clade</taxon>
        <taxon>NPAAA clade</taxon>
        <taxon>Hologalegina</taxon>
        <taxon>IRL clade</taxon>
        <taxon>Trifolieae</taxon>
        <taxon>Trifolium</taxon>
    </lineage>
</organism>
<protein>
    <submittedName>
        <fullName evidence="1">Uncharacterized protein</fullName>
    </submittedName>
</protein>
<comment type="caution">
    <text evidence="1">The sequence shown here is derived from an EMBL/GenBank/DDBJ whole genome shotgun (WGS) entry which is preliminary data.</text>
</comment>
<evidence type="ECO:0000313" key="1">
    <source>
        <dbReference type="EMBL" id="MCI63289.1"/>
    </source>
</evidence>
<dbReference type="AlphaFoldDB" id="A0A392TQ19"/>
<accession>A0A392TQ19</accession>
<sequence length="71" mass="8479">PSYYQQYPQVADIEGHFGMQRTRLLEHQTHVRSMWDTKYELHHPEQDQEAQAADFARSNIPDVPFLSIYFI</sequence>
<feature type="non-terminal residue" evidence="1">
    <location>
        <position position="1"/>
    </location>
</feature>
<reference evidence="1 2" key="1">
    <citation type="journal article" date="2018" name="Front. Plant Sci.">
        <title>Red Clover (Trifolium pratense) and Zigzag Clover (T. medium) - A Picture of Genomic Similarities and Differences.</title>
        <authorList>
            <person name="Dluhosova J."/>
            <person name="Istvanek J."/>
            <person name="Nedelnik J."/>
            <person name="Repkova J."/>
        </authorList>
    </citation>
    <scope>NUCLEOTIDE SEQUENCE [LARGE SCALE GENOMIC DNA]</scope>
    <source>
        <strain evidence="2">cv. 10/8</strain>
        <tissue evidence="1">Leaf</tissue>
    </source>
</reference>